<dbReference type="CDD" id="cd00254">
    <property type="entry name" value="LT-like"/>
    <property type="match status" value="1"/>
</dbReference>
<evidence type="ECO:0000313" key="4">
    <source>
        <dbReference type="Proteomes" id="UP000230956"/>
    </source>
</evidence>
<accession>A0A2M7T8E8</accession>
<name>A0A2M7T8E8_9ACTN</name>
<dbReference type="Proteomes" id="UP000230956">
    <property type="component" value="Unassembled WGS sequence"/>
</dbReference>
<dbReference type="PANTHER" id="PTHR37423:SF2">
    <property type="entry name" value="MEMBRANE-BOUND LYTIC MUREIN TRANSGLYCOSYLASE C"/>
    <property type="match status" value="1"/>
</dbReference>
<dbReference type="PROSITE" id="PS00922">
    <property type="entry name" value="TRANSGLYCOSYLASE"/>
    <property type="match status" value="1"/>
</dbReference>
<evidence type="ECO:0000259" key="2">
    <source>
        <dbReference type="Pfam" id="PF01464"/>
    </source>
</evidence>
<dbReference type="InterPro" id="IPR000189">
    <property type="entry name" value="Transglyc_AS"/>
</dbReference>
<protein>
    <submittedName>
        <fullName evidence="3">Lytic transglycosylase</fullName>
    </submittedName>
</protein>
<dbReference type="GO" id="GO:0000270">
    <property type="term" value="P:peptidoglycan metabolic process"/>
    <property type="evidence" value="ECO:0007669"/>
    <property type="project" value="InterPro"/>
</dbReference>
<proteinExistence type="inferred from homology"/>
<reference evidence="4" key="1">
    <citation type="submission" date="2017-09" db="EMBL/GenBank/DDBJ databases">
        <title>Depth-based differentiation of microbial function through sediment-hosted aquifers and enrichment of novel symbionts in the deep terrestrial subsurface.</title>
        <authorList>
            <person name="Probst A.J."/>
            <person name="Ladd B."/>
            <person name="Jarett J.K."/>
            <person name="Geller-Mcgrath D.E."/>
            <person name="Sieber C.M.K."/>
            <person name="Emerson J.B."/>
            <person name="Anantharaman K."/>
            <person name="Thomas B.C."/>
            <person name="Malmstrom R."/>
            <person name="Stieglmeier M."/>
            <person name="Klingl A."/>
            <person name="Woyke T."/>
            <person name="Ryan C.M."/>
            <person name="Banfield J.F."/>
        </authorList>
    </citation>
    <scope>NUCLEOTIDE SEQUENCE [LARGE SCALE GENOMIC DNA]</scope>
</reference>
<evidence type="ECO:0000313" key="3">
    <source>
        <dbReference type="EMBL" id="PIZ39462.1"/>
    </source>
</evidence>
<dbReference type="InterPro" id="IPR008258">
    <property type="entry name" value="Transglycosylase_SLT_dom_1"/>
</dbReference>
<dbReference type="InterPro" id="IPR023346">
    <property type="entry name" value="Lysozyme-like_dom_sf"/>
</dbReference>
<comment type="similarity">
    <text evidence="1">Belongs to the transglycosylase Slt family.</text>
</comment>
<dbReference type="SUPFAM" id="SSF53955">
    <property type="entry name" value="Lysozyme-like"/>
    <property type="match status" value="1"/>
</dbReference>
<dbReference type="Pfam" id="PF01464">
    <property type="entry name" value="SLT"/>
    <property type="match status" value="1"/>
</dbReference>
<feature type="domain" description="Transglycosylase SLT" evidence="2">
    <location>
        <begin position="84"/>
        <end position="189"/>
    </location>
</feature>
<dbReference type="GO" id="GO:0016020">
    <property type="term" value="C:membrane"/>
    <property type="evidence" value="ECO:0007669"/>
    <property type="project" value="InterPro"/>
</dbReference>
<comment type="caution">
    <text evidence="3">The sequence shown here is derived from an EMBL/GenBank/DDBJ whole genome shotgun (WGS) entry which is preliminary data.</text>
</comment>
<dbReference type="AlphaFoldDB" id="A0A2M7T8E8"/>
<dbReference type="Gene3D" id="1.10.530.10">
    <property type="match status" value="1"/>
</dbReference>
<organism evidence="3 4">
    <name type="scientific">Candidatus Aquicultor secundus</name>
    <dbReference type="NCBI Taxonomy" id="1973895"/>
    <lineage>
        <taxon>Bacteria</taxon>
        <taxon>Bacillati</taxon>
        <taxon>Actinomycetota</taxon>
        <taxon>Candidatus Aquicultoria</taxon>
        <taxon>Candidatus Aquicultorales</taxon>
        <taxon>Candidatus Aquicultoraceae</taxon>
        <taxon>Candidatus Aquicultor</taxon>
    </lineage>
</organism>
<evidence type="ECO:0000256" key="1">
    <source>
        <dbReference type="ARBA" id="ARBA00007734"/>
    </source>
</evidence>
<dbReference type="GO" id="GO:0008933">
    <property type="term" value="F:peptidoglycan lytic transglycosylase activity"/>
    <property type="evidence" value="ECO:0007669"/>
    <property type="project" value="InterPro"/>
</dbReference>
<gene>
    <name evidence="3" type="ORF">COY37_04840</name>
</gene>
<dbReference type="PANTHER" id="PTHR37423">
    <property type="entry name" value="SOLUBLE LYTIC MUREIN TRANSGLYCOSYLASE-RELATED"/>
    <property type="match status" value="1"/>
</dbReference>
<dbReference type="EMBL" id="PFNG01000120">
    <property type="protein sequence ID" value="PIZ39462.1"/>
    <property type="molecule type" value="Genomic_DNA"/>
</dbReference>
<sequence length="204" mass="21416">MQSGQTVNQGANQSERVTDLADLAGMAGIADTTDGADATQQTSGFSDVMKLVEQKVKATQASTACAVTSTKSASTTKKSGFDDLIADAAQKYGLDEGLIKAVIEAESGFNPKAKSPVGATGLMQLMPSTAKSMGVIDPLDPAQNIDGGSKYLKMMLDRFDKVELALAAYNAGPGNVKKFGGIPPFKETRAYVAKIMRRWGELKA</sequence>